<evidence type="ECO:0000313" key="1">
    <source>
        <dbReference type="EMBL" id="ENU90849.1"/>
    </source>
</evidence>
<protein>
    <submittedName>
        <fullName evidence="1">Uncharacterized protein</fullName>
    </submittedName>
</protein>
<dbReference type="PATRIC" id="fig|1217712.3.peg.3644"/>
<dbReference type="eggNOG" id="ENOG5032SV4">
    <property type="taxonomic scope" value="Bacteria"/>
</dbReference>
<accession>N8W7E8</accession>
<reference evidence="1 2" key="1">
    <citation type="submission" date="2013-02" db="EMBL/GenBank/DDBJ databases">
        <title>The Genome Sequence of Acinetobacter sp. NIPH 758.</title>
        <authorList>
            <consortium name="The Broad Institute Genome Sequencing Platform"/>
            <consortium name="The Broad Institute Genome Sequencing Center for Infectious Disease"/>
            <person name="Cerqueira G."/>
            <person name="Feldgarden M."/>
            <person name="Courvalin P."/>
            <person name="Perichon B."/>
            <person name="Grillot-Courvalin C."/>
            <person name="Clermont D."/>
            <person name="Rocha E."/>
            <person name="Yoon E.-J."/>
            <person name="Nemec A."/>
            <person name="Walker B."/>
            <person name="Young S.K."/>
            <person name="Zeng Q."/>
            <person name="Gargeya S."/>
            <person name="Fitzgerald M."/>
            <person name="Haas B."/>
            <person name="Abouelleil A."/>
            <person name="Alvarado L."/>
            <person name="Arachchi H.M."/>
            <person name="Berlin A.M."/>
            <person name="Chapman S.B."/>
            <person name="Dewar J."/>
            <person name="Goldberg J."/>
            <person name="Griggs A."/>
            <person name="Gujja S."/>
            <person name="Hansen M."/>
            <person name="Howarth C."/>
            <person name="Imamovic A."/>
            <person name="Larimer J."/>
            <person name="McCowan C."/>
            <person name="Murphy C."/>
            <person name="Neiman D."/>
            <person name="Pearson M."/>
            <person name="Priest M."/>
            <person name="Roberts A."/>
            <person name="Saif S."/>
            <person name="Shea T."/>
            <person name="Sisk P."/>
            <person name="Sykes S."/>
            <person name="Wortman J."/>
            <person name="Nusbaum C."/>
            <person name="Birren B."/>
        </authorList>
    </citation>
    <scope>NUCLEOTIDE SEQUENCE [LARGE SCALE GENOMIC DNA]</scope>
    <source>
        <strain evidence="1 2">NIPH 758</strain>
    </source>
</reference>
<sequence>MFELFHDEIKTMKKIVMGLGLSFTLLTGCTSMSQISELKANQATTLTVEFVGVGNHAVQPQQGTVSLYAVESRMADVPATLIQQKKVQVSQVPFSVEFSVPAGHRQLIQPQVRDDAEMSYYVTWQSDSNNLTAKDAIVIDYDRQFPKVSLGQGKQQVYLK</sequence>
<dbReference type="AlphaFoldDB" id="N8W7E8"/>
<organism evidence="1 2">
    <name type="scientific">Acinetobacter vivianii</name>
    <dbReference type="NCBI Taxonomy" id="1776742"/>
    <lineage>
        <taxon>Bacteria</taxon>
        <taxon>Pseudomonadati</taxon>
        <taxon>Pseudomonadota</taxon>
        <taxon>Gammaproteobacteria</taxon>
        <taxon>Moraxellales</taxon>
        <taxon>Moraxellaceae</taxon>
        <taxon>Acinetobacter</taxon>
    </lineage>
</organism>
<dbReference type="Proteomes" id="UP000013049">
    <property type="component" value="Unassembled WGS sequence"/>
</dbReference>
<name>N8W7E8_9GAMM</name>
<dbReference type="EMBL" id="APPC01000026">
    <property type="protein sequence ID" value="ENU90849.1"/>
    <property type="molecule type" value="Genomic_DNA"/>
</dbReference>
<dbReference type="HOGENOM" id="CLU_1745727_0_0_6"/>
<comment type="caution">
    <text evidence="1">The sequence shown here is derived from an EMBL/GenBank/DDBJ whole genome shotgun (WGS) entry which is preliminary data.</text>
</comment>
<evidence type="ECO:0000313" key="2">
    <source>
        <dbReference type="Proteomes" id="UP000013049"/>
    </source>
</evidence>
<gene>
    <name evidence="1" type="ORF">F971_03776</name>
</gene>
<proteinExistence type="predicted"/>